<evidence type="ECO:0000313" key="9">
    <source>
        <dbReference type="RefSeq" id="XP_030054162.1"/>
    </source>
</evidence>
<dbReference type="PANTHER" id="PTHR11741:SF0">
    <property type="entry name" value="ELONGATION FACTOR TS, MITOCHONDRIAL"/>
    <property type="match status" value="1"/>
</dbReference>
<dbReference type="Pfam" id="PF25025">
    <property type="entry name" value="EF-Ts_N"/>
    <property type="match status" value="1"/>
</dbReference>
<dbReference type="SUPFAM" id="SSF54713">
    <property type="entry name" value="Elongation factor Ts (EF-Ts), dimerisation domain"/>
    <property type="match status" value="2"/>
</dbReference>
<proteinExistence type="inferred from homology"/>
<dbReference type="PROSITE" id="PS01126">
    <property type="entry name" value="EF_TS_1"/>
    <property type="match status" value="1"/>
</dbReference>
<dbReference type="FunCoup" id="A0A6P7XF36">
    <property type="interactions" value="2927"/>
</dbReference>
<dbReference type="PROSITE" id="PS01127">
    <property type="entry name" value="EF_TS_2"/>
    <property type="match status" value="1"/>
</dbReference>
<dbReference type="Gene3D" id="3.30.479.20">
    <property type="entry name" value="Elongation factor Ts, dimerisation domain"/>
    <property type="match status" value="2"/>
</dbReference>
<dbReference type="SUPFAM" id="SSF46934">
    <property type="entry name" value="UBA-like"/>
    <property type="match status" value="1"/>
</dbReference>
<name>A0A6P7XF36_9AMPH</name>
<dbReference type="GO" id="GO:0070125">
    <property type="term" value="P:mitochondrial translational elongation"/>
    <property type="evidence" value="ECO:0007669"/>
    <property type="project" value="TreeGrafter"/>
</dbReference>
<dbReference type="OrthoDB" id="277235at2759"/>
<evidence type="ECO:0000313" key="8">
    <source>
        <dbReference type="Proteomes" id="UP000515156"/>
    </source>
</evidence>
<evidence type="ECO:0000256" key="1">
    <source>
        <dbReference type="ARBA" id="ARBA00004173"/>
    </source>
</evidence>
<dbReference type="FunFam" id="3.30.479.20:FF:000007">
    <property type="entry name" value="Elongation factor Ts, mitochondrial"/>
    <property type="match status" value="1"/>
</dbReference>
<evidence type="ECO:0000256" key="5">
    <source>
        <dbReference type="ARBA" id="ARBA00023128"/>
    </source>
</evidence>
<dbReference type="InterPro" id="IPR014039">
    <property type="entry name" value="Transl_elong_EFTs/EF1B_dimer"/>
</dbReference>
<dbReference type="InterPro" id="IPR018101">
    <property type="entry name" value="Transl_elong_Ts_CS"/>
</dbReference>
<comment type="subcellular location">
    <subcellularLocation>
        <location evidence="1 6">Mitochondrion</location>
    </subcellularLocation>
</comment>
<evidence type="ECO:0000256" key="3">
    <source>
        <dbReference type="ARBA" id="ARBA00022768"/>
    </source>
</evidence>
<dbReference type="GeneID" id="115466783"/>
<dbReference type="Proteomes" id="UP000515156">
    <property type="component" value="Chromosome 3"/>
</dbReference>
<dbReference type="Pfam" id="PF00889">
    <property type="entry name" value="EF_TS"/>
    <property type="match status" value="1"/>
</dbReference>
<evidence type="ECO:0000259" key="7">
    <source>
        <dbReference type="Pfam" id="PF00889"/>
    </source>
</evidence>
<dbReference type="RefSeq" id="XP_030054162.1">
    <property type="nucleotide sequence ID" value="XM_030198302.1"/>
</dbReference>
<dbReference type="GO" id="GO:0005739">
    <property type="term" value="C:mitochondrion"/>
    <property type="evidence" value="ECO:0007669"/>
    <property type="project" value="UniProtKB-SubCell"/>
</dbReference>
<dbReference type="GO" id="GO:0070013">
    <property type="term" value="C:intracellular organelle lumen"/>
    <property type="evidence" value="ECO:0007669"/>
    <property type="project" value="UniProtKB-ARBA"/>
</dbReference>
<keyword evidence="4 6" id="KW-0648">Protein biosynthesis</keyword>
<dbReference type="InterPro" id="IPR001816">
    <property type="entry name" value="Transl_elong_EFTs/EF1B"/>
</dbReference>
<dbReference type="AlphaFoldDB" id="A0A6P7XF36"/>
<dbReference type="InParanoid" id="A0A6P7XF36"/>
<dbReference type="GO" id="GO:0003746">
    <property type="term" value="F:translation elongation factor activity"/>
    <property type="evidence" value="ECO:0007669"/>
    <property type="project" value="UniProtKB-UniRule"/>
</dbReference>
<keyword evidence="5 6" id="KW-0496">Mitochondrion</keyword>
<dbReference type="PANTHER" id="PTHR11741">
    <property type="entry name" value="ELONGATION FACTOR TS"/>
    <property type="match status" value="1"/>
</dbReference>
<evidence type="ECO:0000256" key="2">
    <source>
        <dbReference type="ARBA" id="ARBA00005532"/>
    </source>
</evidence>
<evidence type="ECO:0000256" key="6">
    <source>
        <dbReference type="HAMAP-Rule" id="MF_03135"/>
    </source>
</evidence>
<dbReference type="HAMAP" id="MF_00050">
    <property type="entry name" value="EF_Ts"/>
    <property type="match status" value="1"/>
</dbReference>
<dbReference type="CDD" id="cd14275">
    <property type="entry name" value="UBA_EF-Ts"/>
    <property type="match status" value="1"/>
</dbReference>
<dbReference type="FunFam" id="3.30.479.20:FF:000008">
    <property type="entry name" value="Elongation factor Ts, mitochondrial"/>
    <property type="match status" value="1"/>
</dbReference>
<dbReference type="InterPro" id="IPR036402">
    <property type="entry name" value="EF-Ts_dimer_sf"/>
</dbReference>
<reference evidence="9" key="1">
    <citation type="submission" date="2025-08" db="UniProtKB">
        <authorList>
            <consortium name="RefSeq"/>
        </authorList>
    </citation>
    <scope>IDENTIFICATION</scope>
</reference>
<comment type="similarity">
    <text evidence="2 6">Belongs to the EF-Ts family.</text>
</comment>
<accession>A0A6P7XF36</accession>
<dbReference type="InterPro" id="IPR009060">
    <property type="entry name" value="UBA-like_sf"/>
</dbReference>
<sequence>MDMIVCGLFRVLRAKVFPLHQARYFHSETRLLASDKSLLVKLRRQTGYSFVKCKQALDKFNNDLKQAEAWLHDEAQKQGWSKASKLKGRKTAEGLIGLLQEGNCAVMVEVNCETDFVARNANFQQLVQQVALGTMMHYQGKQETLSTYIKSFLGADELAQLKTSSDGTSLSDQVALTIGKLGENMTLRRAAWVAVPPNFFIGSYVHGATPSNLPSSSTVVFGRYGALVICQTSEESSRSSILELGRRLGQHVVGMSPLSVGSLQDEPGGDTETKMLAQPFLLDPNISMGEYLYPRGVAVLDFLRFECGEELEMANAEPARHSAEN</sequence>
<dbReference type="CTD" id="10102"/>
<feature type="domain" description="Translation elongation factor EFTs/EF1B dimerisation" evidence="7">
    <location>
        <begin position="105"/>
        <end position="260"/>
    </location>
</feature>
<dbReference type="FunFam" id="1.10.8.10:FF:000031">
    <property type="entry name" value="Elongation factor Ts, mitochondrial"/>
    <property type="match status" value="1"/>
</dbReference>
<dbReference type="Gene3D" id="1.10.8.10">
    <property type="entry name" value="DNA helicase RuvA subunit, C-terminal domain"/>
    <property type="match status" value="1"/>
</dbReference>
<comment type="function">
    <text evidence="6">Associates with the EF-Tu.GDP complex and induces the exchange of GDP to GTP. It remains bound to the aminoacyl-tRNA.EF-Tu.GTP complex up to the GTP hydrolysis stage on the ribosome.</text>
</comment>
<protein>
    <recommendedName>
        <fullName evidence="6">Elongation factor Ts, mitochondrial</fullName>
        <shortName evidence="6">EF-Ts</shortName>
        <shortName evidence="6">EF-TsMt</shortName>
    </recommendedName>
</protein>
<keyword evidence="3 6" id="KW-0251">Elongation factor</keyword>
<evidence type="ECO:0000256" key="4">
    <source>
        <dbReference type="ARBA" id="ARBA00022917"/>
    </source>
</evidence>
<organism evidence="8 9">
    <name type="scientific">Microcaecilia unicolor</name>
    <dbReference type="NCBI Taxonomy" id="1415580"/>
    <lineage>
        <taxon>Eukaryota</taxon>
        <taxon>Metazoa</taxon>
        <taxon>Chordata</taxon>
        <taxon>Craniata</taxon>
        <taxon>Vertebrata</taxon>
        <taxon>Euteleostomi</taxon>
        <taxon>Amphibia</taxon>
        <taxon>Gymnophiona</taxon>
        <taxon>Siphonopidae</taxon>
        <taxon>Microcaecilia</taxon>
    </lineage>
</organism>
<gene>
    <name evidence="6 9" type="primary">TSFM</name>
</gene>
<keyword evidence="8" id="KW-1185">Reference proteome</keyword>
<dbReference type="KEGG" id="muo:115466783"/>